<dbReference type="AlphaFoldDB" id="A0A9W6TRL8"/>
<dbReference type="OrthoDB" id="1435358at2759"/>
<protein>
    <submittedName>
        <fullName evidence="2">Unnamed protein product</fullName>
    </submittedName>
</protein>
<evidence type="ECO:0000313" key="2">
    <source>
        <dbReference type="EMBL" id="GMF18483.1"/>
    </source>
</evidence>
<name>A0A9W6TRL8_9STRA</name>
<proteinExistence type="predicted"/>
<feature type="region of interest" description="Disordered" evidence="1">
    <location>
        <begin position="68"/>
        <end position="121"/>
    </location>
</feature>
<comment type="caution">
    <text evidence="2">The sequence shown here is derived from an EMBL/GenBank/DDBJ whole genome shotgun (WGS) entry which is preliminary data.</text>
</comment>
<evidence type="ECO:0000313" key="3">
    <source>
        <dbReference type="Proteomes" id="UP001165121"/>
    </source>
</evidence>
<evidence type="ECO:0000256" key="1">
    <source>
        <dbReference type="SAM" id="MobiDB-lite"/>
    </source>
</evidence>
<gene>
    <name evidence="2" type="ORF">Pfra01_000163700</name>
</gene>
<accession>A0A9W6TRL8</accession>
<keyword evidence="3" id="KW-1185">Reference proteome</keyword>
<dbReference type="EMBL" id="BSXT01000130">
    <property type="protein sequence ID" value="GMF18483.1"/>
    <property type="molecule type" value="Genomic_DNA"/>
</dbReference>
<feature type="compositionally biased region" description="Basic and acidic residues" evidence="1">
    <location>
        <begin position="96"/>
        <end position="108"/>
    </location>
</feature>
<organism evidence="2 3">
    <name type="scientific">Phytophthora fragariaefolia</name>
    <dbReference type="NCBI Taxonomy" id="1490495"/>
    <lineage>
        <taxon>Eukaryota</taxon>
        <taxon>Sar</taxon>
        <taxon>Stramenopiles</taxon>
        <taxon>Oomycota</taxon>
        <taxon>Peronosporomycetes</taxon>
        <taxon>Peronosporales</taxon>
        <taxon>Peronosporaceae</taxon>
        <taxon>Phytophthora</taxon>
    </lineage>
</organism>
<reference evidence="2" key="1">
    <citation type="submission" date="2023-04" db="EMBL/GenBank/DDBJ databases">
        <title>Phytophthora fragariaefolia NBRC 109709.</title>
        <authorList>
            <person name="Ichikawa N."/>
            <person name="Sato H."/>
            <person name="Tonouchi N."/>
        </authorList>
    </citation>
    <scope>NUCLEOTIDE SEQUENCE</scope>
    <source>
        <strain evidence="2">NBRC 109709</strain>
    </source>
</reference>
<sequence>MERCRENCQQNLQHSRCSGPFSALHGRPCLHDLISIIESNGGRYLEPEDFDKFWWIYRDQGHFNPLRIQDPATITQTRHSGSKRRRQQQNYGAGGTDREPTLSERIDSNHPATPPNSAASYPSDPQFVFGTQVDDEVLPFQALFFPSRSWGYTGQLPFSNTRSDAWIAGMYKFYYIYLSLKKHGVIVVCFLLKSRVRIAPLRSTCNGNVGCNVNAIVMETLNVTETLRQSLSVLMLKLTTKPS</sequence>
<dbReference type="Proteomes" id="UP001165121">
    <property type="component" value="Unassembled WGS sequence"/>
</dbReference>